<evidence type="ECO:0000256" key="2">
    <source>
        <dbReference type="ARBA" id="ARBA00022617"/>
    </source>
</evidence>
<protein>
    <submittedName>
        <fullName evidence="8">Sulfite reductase, GSU1351 type</fullName>
    </submittedName>
</protein>
<dbReference type="Gene3D" id="3.30.70.20">
    <property type="match status" value="1"/>
</dbReference>
<dbReference type="InterPro" id="IPR005117">
    <property type="entry name" value="NiRdtase/SiRdtase_haem-b_fer"/>
</dbReference>
<keyword evidence="5" id="KW-0408">Iron</keyword>
<proteinExistence type="predicted"/>
<feature type="domain" description="4Fe-4S ferredoxin-type" evidence="7">
    <location>
        <begin position="181"/>
        <end position="210"/>
    </location>
</feature>
<dbReference type="GO" id="GO:0020037">
    <property type="term" value="F:heme binding"/>
    <property type="evidence" value="ECO:0007669"/>
    <property type="project" value="InterPro"/>
</dbReference>
<dbReference type="SUPFAM" id="SSF56014">
    <property type="entry name" value="Nitrite and sulphite reductase 4Fe-4S domain-like"/>
    <property type="match status" value="1"/>
</dbReference>
<dbReference type="InterPro" id="IPR051329">
    <property type="entry name" value="NIR_SIR_4Fe-4S"/>
</dbReference>
<dbReference type="SUPFAM" id="SSF54862">
    <property type="entry name" value="4Fe-4S ferredoxins"/>
    <property type="match status" value="1"/>
</dbReference>
<feature type="domain" description="4Fe-4S ferredoxin-type" evidence="7">
    <location>
        <begin position="212"/>
        <end position="241"/>
    </location>
</feature>
<evidence type="ECO:0000256" key="3">
    <source>
        <dbReference type="ARBA" id="ARBA00022723"/>
    </source>
</evidence>
<dbReference type="Pfam" id="PF00037">
    <property type="entry name" value="Fer4"/>
    <property type="match status" value="2"/>
</dbReference>
<gene>
    <name evidence="8" type="ORF">MNBD_DELTA01-1171</name>
</gene>
<name>A0A3B0QYX6_9ZZZZ</name>
<evidence type="ECO:0000256" key="6">
    <source>
        <dbReference type="ARBA" id="ARBA00023014"/>
    </source>
</evidence>
<keyword evidence="6" id="KW-0411">Iron-sulfur</keyword>
<dbReference type="InterPro" id="IPR036136">
    <property type="entry name" value="Nit/Sulf_reduc_fer-like_dom_sf"/>
</dbReference>
<dbReference type="AlphaFoldDB" id="A0A3B0QYX6"/>
<dbReference type="Pfam" id="PF01077">
    <property type="entry name" value="NIR_SIR"/>
    <property type="match status" value="1"/>
</dbReference>
<dbReference type="Pfam" id="PF03460">
    <property type="entry name" value="NIR_SIR_ferr"/>
    <property type="match status" value="1"/>
</dbReference>
<keyword evidence="2" id="KW-0349">Heme</keyword>
<dbReference type="PANTHER" id="PTHR32439">
    <property type="entry name" value="FERREDOXIN--NITRITE REDUCTASE, CHLOROPLASTIC"/>
    <property type="match status" value="1"/>
</dbReference>
<dbReference type="GO" id="GO:0051539">
    <property type="term" value="F:4 iron, 4 sulfur cluster binding"/>
    <property type="evidence" value="ECO:0007669"/>
    <property type="project" value="UniProtKB-KW"/>
</dbReference>
<dbReference type="PROSITE" id="PS00198">
    <property type="entry name" value="4FE4S_FER_1"/>
    <property type="match status" value="1"/>
</dbReference>
<dbReference type="InterPro" id="IPR017896">
    <property type="entry name" value="4Fe4S_Fe-S-bd"/>
</dbReference>
<accession>A0A3B0QYX6</accession>
<dbReference type="SUPFAM" id="SSF55124">
    <property type="entry name" value="Nitrite/Sulfite reductase N-terminal domain-like"/>
    <property type="match status" value="1"/>
</dbReference>
<dbReference type="EMBL" id="UOEA01000088">
    <property type="protein sequence ID" value="VAV85492.1"/>
    <property type="molecule type" value="Genomic_DNA"/>
</dbReference>
<dbReference type="GO" id="GO:0046872">
    <property type="term" value="F:metal ion binding"/>
    <property type="evidence" value="ECO:0007669"/>
    <property type="project" value="UniProtKB-KW"/>
</dbReference>
<sequence>MVDRFVEDKTKKVDVDITGADAPKKTINFNDLKTGGFIKQKQKDLFTVRLRCPGGRMDSEKLVEVSKIAQKYSKEGVVHFSFRQSLEILYVDYNDFSEIVKEIEALGLKVASCGPRVRVPTACGGCEYNPNGLSDTQGLAKMVDEKYFGTPTPHKFKTSFSGCPIDCARTNEMDMGFQGVVDPEWVEDLCTGCTICAEVCKEDAILADPETGKPIFTEANCIYCGDCIRACPTEAWKAKRQGQIVRVGGKHGRRPKNGFEVARFLPDALVPEAIEKTIEWYTTNGERGERIGTVLRRLGVDHYVDFMKPVFGEFALSPKKPMEYDPS</sequence>
<evidence type="ECO:0000256" key="4">
    <source>
        <dbReference type="ARBA" id="ARBA00023002"/>
    </source>
</evidence>
<dbReference type="InterPro" id="IPR017900">
    <property type="entry name" value="4Fe4S_Fe_S_CS"/>
</dbReference>
<dbReference type="PROSITE" id="PS00365">
    <property type="entry name" value="NIR_SIR"/>
    <property type="match status" value="1"/>
</dbReference>
<evidence type="ECO:0000313" key="8">
    <source>
        <dbReference type="EMBL" id="VAV85492.1"/>
    </source>
</evidence>
<dbReference type="InterPro" id="IPR006066">
    <property type="entry name" value="NO2/SO3_Rdtase_FeS/sirohaem_BS"/>
</dbReference>
<dbReference type="PROSITE" id="PS51379">
    <property type="entry name" value="4FE4S_FER_2"/>
    <property type="match status" value="2"/>
</dbReference>
<dbReference type="Gene3D" id="3.30.413.10">
    <property type="entry name" value="Sulfite Reductase Hemoprotein, domain 1"/>
    <property type="match status" value="1"/>
</dbReference>
<reference evidence="8" key="1">
    <citation type="submission" date="2018-06" db="EMBL/GenBank/DDBJ databases">
        <authorList>
            <person name="Zhirakovskaya E."/>
        </authorList>
    </citation>
    <scope>NUCLEOTIDE SEQUENCE</scope>
</reference>
<evidence type="ECO:0000256" key="1">
    <source>
        <dbReference type="ARBA" id="ARBA00022485"/>
    </source>
</evidence>
<keyword evidence="1" id="KW-0004">4Fe-4S</keyword>
<dbReference type="PANTHER" id="PTHR32439:SF9">
    <property type="entry name" value="BLR3264 PROTEIN"/>
    <property type="match status" value="1"/>
</dbReference>
<dbReference type="Gene3D" id="3.30.70.3340">
    <property type="match status" value="1"/>
</dbReference>
<dbReference type="GO" id="GO:0016491">
    <property type="term" value="F:oxidoreductase activity"/>
    <property type="evidence" value="ECO:0007669"/>
    <property type="project" value="UniProtKB-KW"/>
</dbReference>
<organism evidence="8">
    <name type="scientific">hydrothermal vent metagenome</name>
    <dbReference type="NCBI Taxonomy" id="652676"/>
    <lineage>
        <taxon>unclassified sequences</taxon>
        <taxon>metagenomes</taxon>
        <taxon>ecological metagenomes</taxon>
    </lineage>
</organism>
<keyword evidence="4" id="KW-0560">Oxidoreductase</keyword>
<keyword evidence="3" id="KW-0479">Metal-binding</keyword>
<evidence type="ECO:0000256" key="5">
    <source>
        <dbReference type="ARBA" id="ARBA00023004"/>
    </source>
</evidence>
<dbReference type="InterPro" id="IPR045854">
    <property type="entry name" value="NO2/SO3_Rdtase_4Fe4S_sf"/>
</dbReference>
<dbReference type="InterPro" id="IPR006067">
    <property type="entry name" value="NO2/SO3_Rdtase_4Fe4S_dom"/>
</dbReference>
<evidence type="ECO:0000259" key="7">
    <source>
        <dbReference type="PROSITE" id="PS51379"/>
    </source>
</evidence>